<keyword evidence="9" id="KW-1185">Reference proteome</keyword>
<feature type="transmembrane region" description="Helical" evidence="7">
    <location>
        <begin position="381"/>
        <end position="402"/>
    </location>
</feature>
<keyword evidence="6 7" id="KW-0472">Membrane</keyword>
<reference evidence="9" key="1">
    <citation type="journal article" date="2019" name="Int. J. Syst. Evol. Microbiol.">
        <title>The Global Catalogue of Microorganisms (GCM) 10K type strain sequencing project: providing services to taxonomists for standard genome sequencing and annotation.</title>
        <authorList>
            <consortium name="The Broad Institute Genomics Platform"/>
            <consortium name="The Broad Institute Genome Sequencing Center for Infectious Disease"/>
            <person name="Wu L."/>
            <person name="Ma J."/>
        </authorList>
    </citation>
    <scope>NUCLEOTIDE SEQUENCE [LARGE SCALE GENOMIC DNA]</scope>
    <source>
        <strain evidence="9">JCM 17106</strain>
    </source>
</reference>
<feature type="transmembrane region" description="Helical" evidence="7">
    <location>
        <begin position="328"/>
        <end position="346"/>
    </location>
</feature>
<dbReference type="PANTHER" id="PTHR30250">
    <property type="entry name" value="PST FAMILY PREDICTED COLANIC ACID TRANSPORTER"/>
    <property type="match status" value="1"/>
</dbReference>
<evidence type="ECO:0000256" key="6">
    <source>
        <dbReference type="ARBA" id="ARBA00023136"/>
    </source>
</evidence>
<evidence type="ECO:0000256" key="5">
    <source>
        <dbReference type="ARBA" id="ARBA00022989"/>
    </source>
</evidence>
<proteinExistence type="inferred from homology"/>
<dbReference type="CDD" id="cd13127">
    <property type="entry name" value="MATE_tuaB_like"/>
    <property type="match status" value="1"/>
</dbReference>
<name>A0ABP7XAX9_9FLAO</name>
<evidence type="ECO:0000313" key="8">
    <source>
        <dbReference type="EMBL" id="GAA4109719.1"/>
    </source>
</evidence>
<feature type="transmembrane region" description="Helical" evidence="7">
    <location>
        <begin position="285"/>
        <end position="308"/>
    </location>
</feature>
<organism evidence="8 9">
    <name type="scientific">Aquimarina addita</name>
    <dbReference type="NCBI Taxonomy" id="870485"/>
    <lineage>
        <taxon>Bacteria</taxon>
        <taxon>Pseudomonadati</taxon>
        <taxon>Bacteroidota</taxon>
        <taxon>Flavobacteriia</taxon>
        <taxon>Flavobacteriales</taxon>
        <taxon>Flavobacteriaceae</taxon>
        <taxon>Aquimarina</taxon>
    </lineage>
</organism>
<dbReference type="Pfam" id="PF13440">
    <property type="entry name" value="Polysacc_synt_3"/>
    <property type="match status" value="1"/>
</dbReference>
<sequence length="474" mass="52507">MDSKKIVSGIKWTGIEFVLNTIFKFSVQFILAKLLVPKEFGLVGMCMVFIAVSGAASELGMSAALIQKKDDDQVKMMYPTAFWSGIIWGIILYLFMSCIIGPFAAYFYGEPILIKLIAVLSLGILIKPFSLIHSVILTRALNFKKIAQIFNISALIAGATAVIGASFGIGVWALVINNVLSVGLTVPMLYINTRWKPSLEWDKEHFKQIFGFGAYSTGTSIFSTLTYNIDNLIIGKMLGSSLLGSYTLSFTLTEQVRQMISTILNKVMYPVFGKSQDDKVKLKNYFLKIVNFNSILIYPLMAFLLLFGEQVIGFFGENWKEAVLPLKILAVAMMIHLLINSFTSLIRGIGKPQLEMKIIIGLTILVLIPGLYIGILYYGLAGAACAILVNKIALVIVGITVLNREIGLTIYNIFSAVKSALIGVFFTALIICALTYVFEIKNIFILSFIFIVSYAGIIYQLEKKNLQLLLKKLL</sequence>
<keyword evidence="4 7" id="KW-0812">Transmembrane</keyword>
<accession>A0ABP7XAX9</accession>
<protein>
    <submittedName>
        <fullName evidence="8">Lipopolysaccharide biosynthesis protein</fullName>
    </submittedName>
</protein>
<dbReference type="RefSeq" id="WP_344924725.1">
    <property type="nucleotide sequence ID" value="NZ_BAABCW010000002.1"/>
</dbReference>
<dbReference type="Proteomes" id="UP001500459">
    <property type="component" value="Unassembled WGS sequence"/>
</dbReference>
<dbReference type="EMBL" id="BAABCW010000002">
    <property type="protein sequence ID" value="GAA4109719.1"/>
    <property type="molecule type" value="Genomic_DNA"/>
</dbReference>
<feature type="transmembrane region" description="Helical" evidence="7">
    <location>
        <begin position="149"/>
        <end position="169"/>
    </location>
</feature>
<keyword evidence="5 7" id="KW-1133">Transmembrane helix</keyword>
<evidence type="ECO:0000256" key="1">
    <source>
        <dbReference type="ARBA" id="ARBA00004651"/>
    </source>
</evidence>
<dbReference type="InterPro" id="IPR050833">
    <property type="entry name" value="Poly_Biosynth_Transport"/>
</dbReference>
<feature type="transmembrane region" description="Helical" evidence="7">
    <location>
        <begin position="443"/>
        <end position="461"/>
    </location>
</feature>
<gene>
    <name evidence="8" type="ORF">GCM10022393_06460</name>
</gene>
<feature type="transmembrane region" description="Helical" evidence="7">
    <location>
        <begin position="12"/>
        <end position="36"/>
    </location>
</feature>
<feature type="transmembrane region" description="Helical" evidence="7">
    <location>
        <begin position="414"/>
        <end position="437"/>
    </location>
</feature>
<evidence type="ECO:0000256" key="4">
    <source>
        <dbReference type="ARBA" id="ARBA00022692"/>
    </source>
</evidence>
<feature type="transmembrane region" description="Helical" evidence="7">
    <location>
        <begin position="358"/>
        <end position="375"/>
    </location>
</feature>
<keyword evidence="3" id="KW-1003">Cell membrane</keyword>
<comment type="similarity">
    <text evidence="2">Belongs to the polysaccharide synthase family.</text>
</comment>
<dbReference type="PANTHER" id="PTHR30250:SF10">
    <property type="entry name" value="LIPOPOLYSACCHARIDE BIOSYNTHESIS PROTEIN WZXC"/>
    <property type="match status" value="1"/>
</dbReference>
<comment type="subcellular location">
    <subcellularLocation>
        <location evidence="1">Cell membrane</location>
        <topology evidence="1">Multi-pass membrane protein</topology>
    </subcellularLocation>
</comment>
<comment type="caution">
    <text evidence="8">The sequence shown here is derived from an EMBL/GenBank/DDBJ whole genome shotgun (WGS) entry which is preliminary data.</text>
</comment>
<evidence type="ECO:0000313" key="9">
    <source>
        <dbReference type="Proteomes" id="UP001500459"/>
    </source>
</evidence>
<feature type="transmembrane region" description="Helical" evidence="7">
    <location>
        <begin position="42"/>
        <end position="66"/>
    </location>
</feature>
<evidence type="ECO:0000256" key="2">
    <source>
        <dbReference type="ARBA" id="ARBA00007430"/>
    </source>
</evidence>
<evidence type="ECO:0000256" key="3">
    <source>
        <dbReference type="ARBA" id="ARBA00022475"/>
    </source>
</evidence>
<evidence type="ECO:0000256" key="7">
    <source>
        <dbReference type="SAM" id="Phobius"/>
    </source>
</evidence>
<feature type="transmembrane region" description="Helical" evidence="7">
    <location>
        <begin position="86"/>
        <end position="108"/>
    </location>
</feature>
<feature type="transmembrane region" description="Helical" evidence="7">
    <location>
        <begin position="114"/>
        <end position="137"/>
    </location>
</feature>